<keyword evidence="10" id="KW-1185">Reference proteome</keyword>
<keyword evidence="3" id="KW-0479">Metal-binding</keyword>
<dbReference type="Gene3D" id="3.40.720.10">
    <property type="entry name" value="Alkaline Phosphatase, subunit A"/>
    <property type="match status" value="1"/>
</dbReference>
<dbReference type="GO" id="GO:0046872">
    <property type="term" value="F:metal ion binding"/>
    <property type="evidence" value="ECO:0007669"/>
    <property type="project" value="UniProtKB-KW"/>
</dbReference>
<evidence type="ECO:0000256" key="6">
    <source>
        <dbReference type="ARBA" id="ARBA00023180"/>
    </source>
</evidence>
<evidence type="ECO:0000256" key="2">
    <source>
        <dbReference type="ARBA" id="ARBA00008779"/>
    </source>
</evidence>
<reference evidence="9" key="3">
    <citation type="submission" date="2015-06" db="UniProtKB">
        <authorList>
            <consortium name="EnsemblMetazoa"/>
        </authorList>
    </citation>
    <scope>IDENTIFICATION</scope>
</reference>
<dbReference type="CDD" id="cd16029">
    <property type="entry name" value="4-S"/>
    <property type="match status" value="1"/>
</dbReference>
<dbReference type="Pfam" id="PF00884">
    <property type="entry name" value="Sulfatase"/>
    <property type="match status" value="1"/>
</dbReference>
<dbReference type="STRING" id="283909.R7TNB6"/>
<dbReference type="OMA" id="PEAHIEC"/>
<evidence type="ECO:0000256" key="5">
    <source>
        <dbReference type="ARBA" id="ARBA00022837"/>
    </source>
</evidence>
<keyword evidence="4" id="KW-0378">Hydrolase</keyword>
<dbReference type="SUPFAM" id="SSF53649">
    <property type="entry name" value="Alkaline phosphatase-like"/>
    <property type="match status" value="1"/>
</dbReference>
<dbReference type="PANTHER" id="PTHR10342:SF274">
    <property type="entry name" value="ARYLSULFATASE B"/>
    <property type="match status" value="1"/>
</dbReference>
<dbReference type="InterPro" id="IPR000917">
    <property type="entry name" value="Sulfatase_N"/>
</dbReference>
<evidence type="ECO:0000313" key="9">
    <source>
        <dbReference type="EnsemblMetazoa" id="CapteP126817"/>
    </source>
</evidence>
<dbReference type="GO" id="GO:0008484">
    <property type="term" value="F:sulfuric ester hydrolase activity"/>
    <property type="evidence" value="ECO:0007669"/>
    <property type="project" value="InterPro"/>
</dbReference>
<keyword evidence="6" id="KW-0325">Glycoprotein</keyword>
<comment type="similarity">
    <text evidence="2">Belongs to the sulfatase family.</text>
</comment>
<comment type="cofactor">
    <cofactor evidence="1">
        <name>Ca(2+)</name>
        <dbReference type="ChEBI" id="CHEBI:29108"/>
    </cofactor>
</comment>
<dbReference type="OrthoDB" id="103349at2759"/>
<dbReference type="Proteomes" id="UP000014760">
    <property type="component" value="Unassembled WGS sequence"/>
</dbReference>
<proteinExistence type="inferred from homology"/>
<organism evidence="8">
    <name type="scientific">Capitella teleta</name>
    <name type="common">Polychaete worm</name>
    <dbReference type="NCBI Taxonomy" id="283909"/>
    <lineage>
        <taxon>Eukaryota</taxon>
        <taxon>Metazoa</taxon>
        <taxon>Spiralia</taxon>
        <taxon>Lophotrochozoa</taxon>
        <taxon>Annelida</taxon>
        <taxon>Polychaeta</taxon>
        <taxon>Sedentaria</taxon>
        <taxon>Scolecida</taxon>
        <taxon>Capitellidae</taxon>
        <taxon>Capitella</taxon>
    </lineage>
</organism>
<dbReference type="EMBL" id="AMQN01011999">
    <property type="status" value="NOT_ANNOTATED_CDS"/>
    <property type="molecule type" value="Genomic_DNA"/>
</dbReference>
<evidence type="ECO:0000313" key="8">
    <source>
        <dbReference type="EMBL" id="ELT95037.1"/>
    </source>
</evidence>
<feature type="non-terminal residue" evidence="8">
    <location>
        <position position="1"/>
    </location>
</feature>
<evidence type="ECO:0000259" key="7">
    <source>
        <dbReference type="Pfam" id="PF00884"/>
    </source>
</evidence>
<dbReference type="HOGENOM" id="CLU_006332_10_1_1"/>
<evidence type="ECO:0000256" key="3">
    <source>
        <dbReference type="ARBA" id="ARBA00022723"/>
    </source>
</evidence>
<reference evidence="10" key="1">
    <citation type="submission" date="2012-12" db="EMBL/GenBank/DDBJ databases">
        <authorList>
            <person name="Hellsten U."/>
            <person name="Grimwood J."/>
            <person name="Chapman J.A."/>
            <person name="Shapiro H."/>
            <person name="Aerts A."/>
            <person name="Otillar R.P."/>
            <person name="Terry A.Y."/>
            <person name="Boore J.L."/>
            <person name="Simakov O."/>
            <person name="Marletaz F."/>
            <person name="Cho S.-J."/>
            <person name="Edsinger-Gonzales E."/>
            <person name="Havlak P."/>
            <person name="Kuo D.-H."/>
            <person name="Larsson T."/>
            <person name="Lv J."/>
            <person name="Arendt D."/>
            <person name="Savage R."/>
            <person name="Osoegawa K."/>
            <person name="de Jong P."/>
            <person name="Lindberg D.R."/>
            <person name="Seaver E.C."/>
            <person name="Weisblat D.A."/>
            <person name="Putnam N.H."/>
            <person name="Grigoriev I.V."/>
            <person name="Rokhsar D.S."/>
        </authorList>
    </citation>
    <scope>NUCLEOTIDE SEQUENCE</scope>
    <source>
        <strain evidence="10">I ESC-2004</strain>
    </source>
</reference>
<dbReference type="EMBL" id="KB309231">
    <property type="protein sequence ID" value="ELT95037.1"/>
    <property type="molecule type" value="Genomic_DNA"/>
</dbReference>
<keyword evidence="5" id="KW-0106">Calcium</keyword>
<protein>
    <recommendedName>
        <fullName evidence="7">Sulfatase N-terminal domain-containing protein</fullName>
    </recommendedName>
</protein>
<dbReference type="PROSITE" id="PS00523">
    <property type="entry name" value="SULFATASE_1"/>
    <property type="match status" value="1"/>
</dbReference>
<dbReference type="InterPro" id="IPR024607">
    <property type="entry name" value="Sulfatase_CS"/>
</dbReference>
<name>R7TNB6_CAPTE</name>
<dbReference type="InterPro" id="IPR047115">
    <property type="entry name" value="ARSB"/>
</dbReference>
<reference evidence="8 10" key="2">
    <citation type="journal article" date="2013" name="Nature">
        <title>Insights into bilaterian evolution from three spiralian genomes.</title>
        <authorList>
            <person name="Simakov O."/>
            <person name="Marletaz F."/>
            <person name="Cho S.J."/>
            <person name="Edsinger-Gonzales E."/>
            <person name="Havlak P."/>
            <person name="Hellsten U."/>
            <person name="Kuo D.H."/>
            <person name="Larsson T."/>
            <person name="Lv J."/>
            <person name="Arendt D."/>
            <person name="Savage R."/>
            <person name="Osoegawa K."/>
            <person name="de Jong P."/>
            <person name="Grimwood J."/>
            <person name="Chapman J.A."/>
            <person name="Shapiro H."/>
            <person name="Aerts A."/>
            <person name="Otillar R.P."/>
            <person name="Terry A.Y."/>
            <person name="Boore J.L."/>
            <person name="Grigoriev I.V."/>
            <person name="Lindberg D.R."/>
            <person name="Seaver E.C."/>
            <person name="Weisblat D.A."/>
            <person name="Putnam N.H."/>
            <person name="Rokhsar D.S."/>
        </authorList>
    </citation>
    <scope>NUCLEOTIDE SEQUENCE</scope>
    <source>
        <strain evidence="8 10">I ESC-2004</strain>
    </source>
</reference>
<evidence type="ECO:0000256" key="1">
    <source>
        <dbReference type="ARBA" id="ARBA00001913"/>
    </source>
</evidence>
<dbReference type="AlphaFoldDB" id="R7TNB6"/>
<gene>
    <name evidence="8" type="ORF">CAPTEDRAFT_126817</name>
</gene>
<accession>R7TNB6</accession>
<evidence type="ECO:0000256" key="4">
    <source>
        <dbReference type="ARBA" id="ARBA00022801"/>
    </source>
</evidence>
<sequence>RKPNFVFIMADDLGYHDIGLRNPDVITPNLDALASKGVILTNNYVQALCSPSRHALMTGRYPYKSAMQSFVVLPFEAKCTGLEYKLLPQYLKELGYENHLIGKWHLGYCREECLPTSRGFDSFYGLLDGAGDYWEHTTSGVYDWHLNDEVFHEAYGNHSQDLELDRLDKLFAEHDNKDPLFLYFAPQNPHVPSQPTEEYLSMYSADDFSDVRRRYLALTSALDSMVGKIVQHLKDNCMMDNTYLIFMSDNGADPGEGQNTPFRGGKTSLFEGGTKSNSFIYSQLLKKTEYENDGLMHITDWLPTLVKLAGGDIEDGLY</sequence>
<dbReference type="InterPro" id="IPR017850">
    <property type="entry name" value="Alkaline_phosphatase_core_sf"/>
</dbReference>
<evidence type="ECO:0000313" key="10">
    <source>
        <dbReference type="Proteomes" id="UP000014760"/>
    </source>
</evidence>
<dbReference type="EnsemblMetazoa" id="CapteT126817">
    <property type="protein sequence ID" value="CapteP126817"/>
    <property type="gene ID" value="CapteG126817"/>
</dbReference>
<dbReference type="PANTHER" id="PTHR10342">
    <property type="entry name" value="ARYLSULFATASE"/>
    <property type="match status" value="1"/>
</dbReference>
<feature type="domain" description="Sulfatase N-terminal" evidence="7">
    <location>
        <begin position="3"/>
        <end position="310"/>
    </location>
</feature>